<keyword evidence="4 6" id="KW-0378">Hydrolase</keyword>
<evidence type="ECO:0000256" key="3">
    <source>
        <dbReference type="ARBA" id="ARBA00022670"/>
    </source>
</evidence>
<dbReference type="GO" id="GO:0004185">
    <property type="term" value="F:serine-type carboxypeptidase activity"/>
    <property type="evidence" value="ECO:0007669"/>
    <property type="project" value="UniProtKB-UniRule"/>
</dbReference>
<evidence type="ECO:0000313" key="8">
    <source>
        <dbReference type="Proteomes" id="UP000292702"/>
    </source>
</evidence>
<feature type="signal peptide" evidence="6">
    <location>
        <begin position="1"/>
        <end position="20"/>
    </location>
</feature>
<dbReference type="AlphaFoldDB" id="A0A4V6N711"/>
<proteinExistence type="inferred from homology"/>
<dbReference type="Proteomes" id="UP000292702">
    <property type="component" value="Unassembled WGS sequence"/>
</dbReference>
<reference evidence="7 8" key="1">
    <citation type="submission" date="2018-11" db="EMBL/GenBank/DDBJ databases">
        <title>Genome assembly of Steccherinum ochraceum LE-BIN_3174, the white-rot fungus of the Steccherinaceae family (The Residual Polyporoid clade, Polyporales, Basidiomycota).</title>
        <authorList>
            <person name="Fedorova T.V."/>
            <person name="Glazunova O.A."/>
            <person name="Landesman E.O."/>
            <person name="Moiseenko K.V."/>
            <person name="Psurtseva N.V."/>
            <person name="Savinova O.S."/>
            <person name="Shakhova N.V."/>
            <person name="Tyazhelova T.V."/>
            <person name="Vasina D.V."/>
        </authorList>
    </citation>
    <scope>NUCLEOTIDE SEQUENCE [LARGE SCALE GENOMIC DNA]</scope>
    <source>
        <strain evidence="7 8">LE-BIN_3174</strain>
    </source>
</reference>
<comment type="similarity">
    <text evidence="1 6">Belongs to the peptidase S10 family.</text>
</comment>
<dbReference type="EC" id="3.4.16.-" evidence="6"/>
<dbReference type="PROSITE" id="PS00131">
    <property type="entry name" value="CARBOXYPEPT_SER_SER"/>
    <property type="match status" value="1"/>
</dbReference>
<evidence type="ECO:0000256" key="1">
    <source>
        <dbReference type="ARBA" id="ARBA00009431"/>
    </source>
</evidence>
<evidence type="ECO:0000313" key="7">
    <source>
        <dbReference type="EMBL" id="TCD61177.1"/>
    </source>
</evidence>
<sequence length="491" mass="52545">MLSSLILLAVAAGGILPALGKQIPVVDGVIGGVPTDTSSEVTHELISEAITPAATTPGKLRVVENSGVCETTPGVFQASGYGDLTSNESIWFWFFAARNNPDTAPLAIWLNGGPGSSSMIGLFQENGPCRINNDTRTVSLNPNSWNEVANVLYIDQPVGVGFSHGTTTVGTSEAAASDVWKFLQIFFADSRFSSLQKNDFALWTESYGGHYGPTFAAYFLQQNAAIAKGTVSGVTINLKFLGVGDGLTDPLNQYPGYISYAGSNPYHPLVSTSVIQKATTAWTESGGCKDLITSCYATNATATCSKAQSFCNNNILSPLVGPYDVYYVLAKDPDPYPPDLTTYLTNKSLMKTIGAEATWAESSNTVYNNFAKTGDWMTNSRPFLETVINAGVRTIIYDGDADYILNFNGVEAMVNALQTQFTAEYQQQEFANFTVRGQSAGDFKNAGTFSYVRIFGSGHEVPAYKFGTLSTGEAALQMFTQIMSGQGLSST</sequence>
<keyword evidence="3 6" id="KW-0645">Protease</keyword>
<evidence type="ECO:0000256" key="4">
    <source>
        <dbReference type="ARBA" id="ARBA00022801"/>
    </source>
</evidence>
<evidence type="ECO:0000256" key="6">
    <source>
        <dbReference type="RuleBase" id="RU361156"/>
    </source>
</evidence>
<evidence type="ECO:0000256" key="2">
    <source>
        <dbReference type="ARBA" id="ARBA00022645"/>
    </source>
</evidence>
<comment type="caution">
    <text evidence="7">The sequence shown here is derived from an EMBL/GenBank/DDBJ whole genome shotgun (WGS) entry which is preliminary data.</text>
</comment>
<dbReference type="OrthoDB" id="443318at2759"/>
<keyword evidence="8" id="KW-1185">Reference proteome</keyword>
<dbReference type="PRINTS" id="PR00724">
    <property type="entry name" value="CRBOXYPTASEC"/>
</dbReference>
<dbReference type="EMBL" id="RWJN01000496">
    <property type="protein sequence ID" value="TCD61177.1"/>
    <property type="molecule type" value="Genomic_DNA"/>
</dbReference>
<dbReference type="Gene3D" id="1.10.287.410">
    <property type="match status" value="1"/>
</dbReference>
<name>A0A4V6N711_9APHY</name>
<accession>A0A4V6N711</accession>
<dbReference type="InterPro" id="IPR029058">
    <property type="entry name" value="AB_hydrolase_fold"/>
</dbReference>
<dbReference type="GO" id="GO:0006508">
    <property type="term" value="P:proteolysis"/>
    <property type="evidence" value="ECO:0007669"/>
    <property type="project" value="UniProtKB-KW"/>
</dbReference>
<protein>
    <recommendedName>
        <fullName evidence="6">Carboxypeptidase</fullName>
        <ecNumber evidence="6">3.4.16.-</ecNumber>
    </recommendedName>
</protein>
<keyword evidence="5" id="KW-0325">Glycoprotein</keyword>
<dbReference type="PANTHER" id="PTHR11802:SF64">
    <property type="entry name" value="CARBOXYPEPTIDASE"/>
    <property type="match status" value="1"/>
</dbReference>
<organism evidence="7 8">
    <name type="scientific">Steccherinum ochraceum</name>
    <dbReference type="NCBI Taxonomy" id="92696"/>
    <lineage>
        <taxon>Eukaryota</taxon>
        <taxon>Fungi</taxon>
        <taxon>Dikarya</taxon>
        <taxon>Basidiomycota</taxon>
        <taxon>Agaricomycotina</taxon>
        <taxon>Agaricomycetes</taxon>
        <taxon>Polyporales</taxon>
        <taxon>Steccherinaceae</taxon>
        <taxon>Steccherinum</taxon>
    </lineage>
</organism>
<keyword evidence="2 6" id="KW-0121">Carboxypeptidase</keyword>
<dbReference type="Pfam" id="PF00450">
    <property type="entry name" value="Peptidase_S10"/>
    <property type="match status" value="1"/>
</dbReference>
<feature type="chain" id="PRO_5020877781" description="Carboxypeptidase" evidence="6">
    <location>
        <begin position="21"/>
        <end position="491"/>
    </location>
</feature>
<gene>
    <name evidence="7" type="ORF">EIP91_008821</name>
</gene>
<dbReference type="STRING" id="92696.A0A4V6N711"/>
<dbReference type="SUPFAM" id="SSF53474">
    <property type="entry name" value="alpha/beta-Hydrolases"/>
    <property type="match status" value="1"/>
</dbReference>
<keyword evidence="6" id="KW-0732">Signal</keyword>
<evidence type="ECO:0000256" key="5">
    <source>
        <dbReference type="ARBA" id="ARBA00023180"/>
    </source>
</evidence>
<dbReference type="Gene3D" id="3.40.50.1820">
    <property type="entry name" value="alpha/beta hydrolase"/>
    <property type="match status" value="1"/>
</dbReference>
<dbReference type="PANTHER" id="PTHR11802">
    <property type="entry name" value="SERINE PROTEASE FAMILY S10 SERINE CARBOXYPEPTIDASE"/>
    <property type="match status" value="1"/>
</dbReference>
<dbReference type="GO" id="GO:0000324">
    <property type="term" value="C:fungal-type vacuole"/>
    <property type="evidence" value="ECO:0007669"/>
    <property type="project" value="TreeGrafter"/>
</dbReference>
<dbReference type="InterPro" id="IPR001563">
    <property type="entry name" value="Peptidase_S10"/>
</dbReference>
<dbReference type="InterPro" id="IPR018202">
    <property type="entry name" value="Ser_caboxypep_ser_AS"/>
</dbReference>